<dbReference type="PANTHER" id="PTHR45138">
    <property type="entry name" value="REGULATORY COMPONENTS OF SENSORY TRANSDUCTION SYSTEM"/>
    <property type="match status" value="1"/>
</dbReference>
<comment type="caution">
    <text evidence="2">The sequence shown here is derived from an EMBL/GenBank/DDBJ whole genome shotgun (WGS) entry which is preliminary data.</text>
</comment>
<dbReference type="Proteomes" id="UP001315001">
    <property type="component" value="Unassembled WGS sequence"/>
</dbReference>
<dbReference type="SUPFAM" id="SSF55073">
    <property type="entry name" value="Nucleotide cyclase"/>
    <property type="match status" value="1"/>
</dbReference>
<organism evidence="2 3">
    <name type="scientific">Anaerobutyricum soehngenii</name>
    <dbReference type="NCBI Taxonomy" id="105843"/>
    <lineage>
        <taxon>Bacteria</taxon>
        <taxon>Bacillati</taxon>
        <taxon>Bacillota</taxon>
        <taxon>Clostridia</taxon>
        <taxon>Lachnospirales</taxon>
        <taxon>Lachnospiraceae</taxon>
        <taxon>Anaerobutyricum</taxon>
    </lineage>
</organism>
<protein>
    <submittedName>
        <fullName evidence="2">GGDEF domain-containing protein</fullName>
    </submittedName>
</protein>
<evidence type="ECO:0000313" key="2">
    <source>
        <dbReference type="EMBL" id="MBP0057405.1"/>
    </source>
</evidence>
<dbReference type="NCBIfam" id="TIGR00254">
    <property type="entry name" value="GGDEF"/>
    <property type="match status" value="1"/>
</dbReference>
<name>A0ABS3ZJB7_9FIRM</name>
<keyword evidence="3" id="KW-1185">Reference proteome</keyword>
<dbReference type="CDD" id="cd01949">
    <property type="entry name" value="GGDEF"/>
    <property type="match status" value="1"/>
</dbReference>
<proteinExistence type="predicted"/>
<dbReference type="PROSITE" id="PS50887">
    <property type="entry name" value="GGDEF"/>
    <property type="match status" value="1"/>
</dbReference>
<evidence type="ECO:0000313" key="3">
    <source>
        <dbReference type="Proteomes" id="UP001315001"/>
    </source>
</evidence>
<accession>A0ABS3ZJB7</accession>
<dbReference type="SMART" id="SM00267">
    <property type="entry name" value="GGDEF"/>
    <property type="match status" value="1"/>
</dbReference>
<dbReference type="PANTHER" id="PTHR45138:SF6">
    <property type="entry name" value="DIGUANYLATE CYCLASE DGCN"/>
    <property type="match status" value="1"/>
</dbReference>
<gene>
    <name evidence="2" type="ORF">JYQ75_08365</name>
</gene>
<sequence>MERFYEQVQEKANIDIYARMAYMDTMTGLGNRTAFLEENKSNAIFPGMISYIMMEANNLKTINDTLGHNKGDELIITIAKCMRKAVGHNGQCYRIGGDEFVIILKNKTAAETEEIINKVRCENEFADKQSDITISVAIGYVWTDTEQKNLEDLM</sequence>
<dbReference type="RefSeq" id="WP_209293565.1">
    <property type="nucleotide sequence ID" value="NZ_JAFIQO010000116.1"/>
</dbReference>
<dbReference type="Pfam" id="PF00990">
    <property type="entry name" value="GGDEF"/>
    <property type="match status" value="1"/>
</dbReference>
<dbReference type="InterPro" id="IPR043128">
    <property type="entry name" value="Rev_trsase/Diguanyl_cyclase"/>
</dbReference>
<dbReference type="EMBL" id="JAFIQO010000116">
    <property type="protein sequence ID" value="MBP0057405.1"/>
    <property type="molecule type" value="Genomic_DNA"/>
</dbReference>
<dbReference type="Gene3D" id="3.30.70.270">
    <property type="match status" value="1"/>
</dbReference>
<feature type="domain" description="GGDEF" evidence="1">
    <location>
        <begin position="47"/>
        <end position="154"/>
    </location>
</feature>
<dbReference type="InterPro" id="IPR029787">
    <property type="entry name" value="Nucleotide_cyclase"/>
</dbReference>
<dbReference type="InterPro" id="IPR000160">
    <property type="entry name" value="GGDEF_dom"/>
</dbReference>
<reference evidence="2 3" key="1">
    <citation type="submission" date="2021-02" db="EMBL/GenBank/DDBJ databases">
        <title>Lactate utilizing bacteria of the human gut.</title>
        <authorList>
            <person name="Sheridan P.O."/>
        </authorList>
    </citation>
    <scope>NUCLEOTIDE SEQUENCE [LARGE SCALE GENOMIC DNA]</scope>
    <source>
        <strain evidence="2 3">HTF-83D</strain>
    </source>
</reference>
<evidence type="ECO:0000259" key="1">
    <source>
        <dbReference type="PROSITE" id="PS50887"/>
    </source>
</evidence>
<dbReference type="InterPro" id="IPR050469">
    <property type="entry name" value="Diguanylate_Cyclase"/>
</dbReference>